<comment type="catalytic activity">
    <reaction evidence="1">
        <text>S-ubiquitinyl-[E2 ubiquitin-conjugating enzyme]-L-cysteine + [acceptor protein]-L-lysine = [E2 ubiquitin-conjugating enzyme]-L-cysteine + N(6)-ubiquitinyl-[acceptor protein]-L-lysine.</text>
        <dbReference type="EC" id="2.3.2.27"/>
    </reaction>
</comment>
<dbReference type="PANTHER" id="PTHR22938">
    <property type="entry name" value="ZINC FINGER PROTEIN 598"/>
    <property type="match status" value="1"/>
</dbReference>
<gene>
    <name evidence="16" type="ORF">RI129_010049</name>
</gene>
<feature type="domain" description="C2H2-type" evidence="15">
    <location>
        <begin position="110"/>
        <end position="135"/>
    </location>
</feature>
<comment type="subcellular location">
    <subcellularLocation>
        <location evidence="2">Cytoplasm</location>
    </subcellularLocation>
</comment>
<dbReference type="GO" id="GO:0061630">
    <property type="term" value="F:ubiquitin protein ligase activity"/>
    <property type="evidence" value="ECO:0007669"/>
    <property type="project" value="UniProtKB-EC"/>
</dbReference>
<keyword evidence="9 12" id="KW-0863">Zinc-finger</keyword>
<dbReference type="GO" id="GO:0008270">
    <property type="term" value="F:zinc ion binding"/>
    <property type="evidence" value="ECO:0007669"/>
    <property type="project" value="UniProtKB-KW"/>
</dbReference>
<feature type="region of interest" description="Disordered" evidence="13">
    <location>
        <begin position="417"/>
        <end position="444"/>
    </location>
</feature>
<dbReference type="PROSITE" id="PS50089">
    <property type="entry name" value="ZF_RING_2"/>
    <property type="match status" value="1"/>
</dbReference>
<feature type="compositionally biased region" description="Low complexity" evidence="13">
    <location>
        <begin position="548"/>
        <end position="558"/>
    </location>
</feature>
<dbReference type="InterPro" id="IPR041888">
    <property type="entry name" value="RING-HC_ZNF598/HEL2"/>
</dbReference>
<keyword evidence="17" id="KW-1185">Reference proteome</keyword>
<dbReference type="SMART" id="SM00355">
    <property type="entry name" value="ZnF_C2H2"/>
    <property type="match status" value="4"/>
</dbReference>
<comment type="caution">
    <text evidence="16">The sequence shown here is derived from an EMBL/GenBank/DDBJ whole genome shotgun (WGS) entry which is preliminary data.</text>
</comment>
<evidence type="ECO:0000256" key="1">
    <source>
        <dbReference type="ARBA" id="ARBA00000900"/>
    </source>
</evidence>
<feature type="region of interest" description="Disordered" evidence="13">
    <location>
        <begin position="492"/>
        <end position="534"/>
    </location>
</feature>
<dbReference type="InterPro" id="IPR013083">
    <property type="entry name" value="Znf_RING/FYVE/PHD"/>
</dbReference>
<dbReference type="GO" id="GO:0005737">
    <property type="term" value="C:cytoplasm"/>
    <property type="evidence" value="ECO:0007669"/>
    <property type="project" value="UniProtKB-SubCell"/>
</dbReference>
<feature type="compositionally biased region" description="Polar residues" evidence="13">
    <location>
        <begin position="509"/>
        <end position="518"/>
    </location>
</feature>
<comment type="pathway">
    <text evidence="3">Protein modification; protein ubiquitination.</text>
</comment>
<evidence type="ECO:0000259" key="15">
    <source>
        <dbReference type="PROSITE" id="PS50157"/>
    </source>
</evidence>
<evidence type="ECO:0000259" key="14">
    <source>
        <dbReference type="PROSITE" id="PS50089"/>
    </source>
</evidence>
<feature type="domain" description="RING-type" evidence="14">
    <location>
        <begin position="16"/>
        <end position="56"/>
    </location>
</feature>
<evidence type="ECO:0000256" key="5">
    <source>
        <dbReference type="ARBA" id="ARBA00022490"/>
    </source>
</evidence>
<organism evidence="16 17">
    <name type="scientific">Pyrocoelia pectoralis</name>
    <dbReference type="NCBI Taxonomy" id="417401"/>
    <lineage>
        <taxon>Eukaryota</taxon>
        <taxon>Metazoa</taxon>
        <taxon>Ecdysozoa</taxon>
        <taxon>Arthropoda</taxon>
        <taxon>Hexapoda</taxon>
        <taxon>Insecta</taxon>
        <taxon>Pterygota</taxon>
        <taxon>Neoptera</taxon>
        <taxon>Endopterygota</taxon>
        <taxon>Coleoptera</taxon>
        <taxon>Polyphaga</taxon>
        <taxon>Elateriformia</taxon>
        <taxon>Elateroidea</taxon>
        <taxon>Lampyridae</taxon>
        <taxon>Lampyrinae</taxon>
        <taxon>Pyrocoelia</taxon>
    </lineage>
</organism>
<keyword evidence="7" id="KW-0808">Transferase</keyword>
<dbReference type="PROSITE" id="PS00028">
    <property type="entry name" value="ZINC_FINGER_C2H2_1"/>
    <property type="match status" value="2"/>
</dbReference>
<dbReference type="Gene3D" id="3.30.40.10">
    <property type="entry name" value="Zinc/RING finger domain, C3HC4 (zinc finger)"/>
    <property type="match status" value="1"/>
</dbReference>
<evidence type="ECO:0000256" key="6">
    <source>
        <dbReference type="ARBA" id="ARBA00022553"/>
    </source>
</evidence>
<comment type="similarity">
    <text evidence="11">Belongs to the ZNF598/HEL2 family.</text>
</comment>
<dbReference type="AlphaFoldDB" id="A0AAN7V5Y0"/>
<keyword evidence="8" id="KW-0479">Metal-binding</keyword>
<dbReference type="GO" id="GO:0072344">
    <property type="term" value="P:rescue of stalled ribosome"/>
    <property type="evidence" value="ECO:0007669"/>
    <property type="project" value="InterPro"/>
</dbReference>
<dbReference type="PROSITE" id="PS50157">
    <property type="entry name" value="ZINC_FINGER_C2H2_2"/>
    <property type="match status" value="1"/>
</dbReference>
<dbReference type="Pfam" id="PF23202">
    <property type="entry name" value="PAH_ZNF598"/>
    <property type="match status" value="1"/>
</dbReference>
<evidence type="ECO:0000313" key="17">
    <source>
        <dbReference type="Proteomes" id="UP001329430"/>
    </source>
</evidence>
<reference evidence="16 17" key="1">
    <citation type="journal article" date="2024" name="Insects">
        <title>An Improved Chromosome-Level Genome Assembly of the Firefly Pyrocoelia pectoralis.</title>
        <authorList>
            <person name="Fu X."/>
            <person name="Meyer-Rochow V.B."/>
            <person name="Ballantyne L."/>
            <person name="Zhu X."/>
        </authorList>
    </citation>
    <scope>NUCLEOTIDE SEQUENCE [LARGE SCALE GENOMIC DNA]</scope>
    <source>
        <strain evidence="16">XCY_ONT2</strain>
    </source>
</reference>
<dbReference type="SUPFAM" id="SSF57850">
    <property type="entry name" value="RING/U-box"/>
    <property type="match status" value="1"/>
</dbReference>
<evidence type="ECO:0000256" key="4">
    <source>
        <dbReference type="ARBA" id="ARBA00012483"/>
    </source>
</evidence>
<evidence type="ECO:0000256" key="10">
    <source>
        <dbReference type="ARBA" id="ARBA00022833"/>
    </source>
</evidence>
<dbReference type="Pfam" id="PF25447">
    <property type="entry name" value="RING_ZNF598"/>
    <property type="match status" value="1"/>
</dbReference>
<dbReference type="InterPro" id="IPR044288">
    <property type="entry name" value="ZNF598/HEL2"/>
</dbReference>
<dbReference type="InterPro" id="IPR057634">
    <property type="entry name" value="PAH_ZNF598/HEL2"/>
</dbReference>
<dbReference type="GO" id="GO:0043022">
    <property type="term" value="F:ribosome binding"/>
    <property type="evidence" value="ECO:0007669"/>
    <property type="project" value="TreeGrafter"/>
</dbReference>
<sequence length="860" mass="96853">MSSNNDLNSSDSENACVVCFKIVDLYSIGICDHPVCFECSTRMRVLCNQQECPICRQDMPKVLFTKEIEAFSILRPKVEKVNLQDRKYGLFFHSPSIQRRYYRLLDHECFICKRNACSTTFKTFHLLKDHMRRIHELFYCDLCVANLKIFTFERKSYTRVELATHRRKGDVDNTSHRGHPLCEFCDTRFMDNDELFRHLRRDHLFCHFCDADGKHQYYSCYDDLRRHYNDEHYLCEEGDCKHERFTSVFRSDIDLKAHYANVHGRNLSKSATRQARTLELEFTLAPRPRPDGGKGRHYGSKFIDRSHEEEGAVGYDSYYLEPGGSSGGFNETKTFNNPLAAENFPSLNGDVNNIGPKSVPNVTITSKLNPLSQDNFPSLGGSSATPPRTSAVTITSYTKFSPGVVPARNSTNYPALGENSNSTSGTIKVNLNNNSQASKPKSSNVSIVVNHKSNGAVTTILSQNSVRPHSIAEAFPALNAEPIPQAQWVSLKQKKQEPKASKVAPAPTLPTNTLNDFPTLSKASGKSESKKSSTVNIPVSNAWVNLNSFNSDSKNSNKQKQEKNNNNKTVSKNNKTDDNKMMKNSKQDASSKTIKSDGNTSKLEEAILQESKSKKKKNKTSSQTPDDTSNNVSTQLRSPQENGITKKRSELNIGSLEISEPTRFQQYIHDYPAIKKPPPGFSVKPPPGFSNFNLSNNSLSNDLTFTSSSGQSYAIVPSQQFHLPPNFTARNQELIEKFMAVLNDSDGIQQFKVYSDMFRVGEIPADKYYVHCQNFMGSEFSKIFPELLVLLPNVQKQQELYKVHKGNNGKCKGLDVCARCQQVVLKPDLRDHLSNHTLANHFSTSNQPVTANNVWNKNKN</sequence>
<dbReference type="InterPro" id="IPR001841">
    <property type="entry name" value="Znf_RING"/>
</dbReference>
<name>A0AAN7V5Y0_9COLE</name>
<protein>
    <recommendedName>
        <fullName evidence="4">RING-type E3 ubiquitin transferase</fullName>
        <ecNumber evidence="4">2.3.2.27</ecNumber>
    </recommendedName>
</protein>
<dbReference type="Proteomes" id="UP001329430">
    <property type="component" value="Chromosome 7"/>
</dbReference>
<evidence type="ECO:0000256" key="8">
    <source>
        <dbReference type="ARBA" id="ARBA00022723"/>
    </source>
</evidence>
<evidence type="ECO:0000256" key="9">
    <source>
        <dbReference type="ARBA" id="ARBA00022771"/>
    </source>
</evidence>
<keyword evidence="10" id="KW-0862">Zinc</keyword>
<dbReference type="EMBL" id="JAVRBK010000007">
    <property type="protein sequence ID" value="KAK5641502.1"/>
    <property type="molecule type" value="Genomic_DNA"/>
</dbReference>
<evidence type="ECO:0000256" key="2">
    <source>
        <dbReference type="ARBA" id="ARBA00004496"/>
    </source>
</evidence>
<accession>A0AAN7V5Y0</accession>
<dbReference type="PANTHER" id="PTHR22938:SF0">
    <property type="entry name" value="E3 UBIQUITIN-PROTEIN LIGASE ZNF598"/>
    <property type="match status" value="1"/>
</dbReference>
<evidence type="ECO:0000256" key="7">
    <source>
        <dbReference type="ARBA" id="ARBA00022679"/>
    </source>
</evidence>
<evidence type="ECO:0000256" key="3">
    <source>
        <dbReference type="ARBA" id="ARBA00004906"/>
    </source>
</evidence>
<evidence type="ECO:0000256" key="11">
    <source>
        <dbReference type="ARBA" id="ARBA00035113"/>
    </source>
</evidence>
<feature type="region of interest" description="Disordered" evidence="13">
    <location>
        <begin position="548"/>
        <end position="649"/>
    </location>
</feature>
<feature type="compositionally biased region" description="Polar residues" evidence="13">
    <location>
        <begin position="587"/>
        <end position="601"/>
    </location>
</feature>
<evidence type="ECO:0000256" key="12">
    <source>
        <dbReference type="PROSITE-ProRule" id="PRU00042"/>
    </source>
</evidence>
<dbReference type="GO" id="GO:0016567">
    <property type="term" value="P:protein ubiquitination"/>
    <property type="evidence" value="ECO:0007669"/>
    <property type="project" value="TreeGrafter"/>
</dbReference>
<proteinExistence type="inferred from homology"/>
<evidence type="ECO:0000313" key="16">
    <source>
        <dbReference type="EMBL" id="KAK5641502.1"/>
    </source>
</evidence>
<evidence type="ECO:0000256" key="13">
    <source>
        <dbReference type="SAM" id="MobiDB-lite"/>
    </source>
</evidence>
<feature type="compositionally biased region" description="Polar residues" evidence="13">
    <location>
        <begin position="623"/>
        <end position="643"/>
    </location>
</feature>
<keyword evidence="5" id="KW-0963">Cytoplasm</keyword>
<dbReference type="InterPro" id="IPR013087">
    <property type="entry name" value="Znf_C2H2_type"/>
</dbReference>
<dbReference type="EC" id="2.3.2.27" evidence="4"/>
<dbReference type="CDD" id="cd16615">
    <property type="entry name" value="RING-HC_ZNF598"/>
    <property type="match status" value="1"/>
</dbReference>
<keyword evidence="6" id="KW-0597">Phosphoprotein</keyword>